<evidence type="ECO:0000256" key="5">
    <source>
        <dbReference type="ARBA" id="ARBA00023015"/>
    </source>
</evidence>
<feature type="region of interest" description="Disordered" evidence="8">
    <location>
        <begin position="1"/>
        <end position="46"/>
    </location>
</feature>
<keyword evidence="3 7" id="KW-0863">Zinc-finger</keyword>
<dbReference type="FunFam" id="3.30.160.60:FF:000554">
    <property type="entry name" value="protein indeterminate-domain 12-like"/>
    <property type="match status" value="1"/>
</dbReference>
<dbReference type="InterPro" id="IPR036236">
    <property type="entry name" value="Znf_C2H2_sf"/>
</dbReference>
<dbReference type="Pfam" id="PF22995">
    <property type="entry name" value="C2CH-3rd_BIRD-IDD"/>
    <property type="match status" value="1"/>
</dbReference>
<dbReference type="InterPro" id="IPR013087">
    <property type="entry name" value="Znf_C2H2_type"/>
</dbReference>
<dbReference type="AlphaFoldDB" id="A0AAP0I0Y2"/>
<dbReference type="SUPFAM" id="SSF57667">
    <property type="entry name" value="beta-beta-alpha zinc fingers"/>
    <property type="match status" value="1"/>
</dbReference>
<dbReference type="InterPro" id="IPR055185">
    <property type="entry name" value="C2CH-4th_BIRD-IDD"/>
</dbReference>
<dbReference type="GO" id="GO:0008270">
    <property type="term" value="F:zinc ion binding"/>
    <property type="evidence" value="ECO:0007669"/>
    <property type="project" value="UniProtKB-KW"/>
</dbReference>
<dbReference type="PANTHER" id="PTHR10593">
    <property type="entry name" value="SERINE/THREONINE-PROTEIN KINASE RIO"/>
    <property type="match status" value="1"/>
</dbReference>
<dbReference type="InterPro" id="IPR055186">
    <property type="entry name" value="C2H2-2nd_BIRD-IDD"/>
</dbReference>
<reference evidence="10 11" key="1">
    <citation type="submission" date="2024-01" db="EMBL/GenBank/DDBJ databases">
        <title>Genome assemblies of Stephania.</title>
        <authorList>
            <person name="Yang L."/>
        </authorList>
    </citation>
    <scope>NUCLEOTIDE SEQUENCE [LARGE SCALE GENOMIC DNA]</scope>
    <source>
        <strain evidence="10">JXDWG</strain>
        <tissue evidence="10">Leaf</tissue>
    </source>
</reference>
<evidence type="ECO:0000256" key="3">
    <source>
        <dbReference type="ARBA" id="ARBA00022771"/>
    </source>
</evidence>
<dbReference type="Pfam" id="PF22996">
    <property type="entry name" value="C2H2-2nd_BIRD-IDD"/>
    <property type="match status" value="1"/>
</dbReference>
<dbReference type="InterPro" id="IPR055187">
    <property type="entry name" value="C2CH-3rd_BIRD-IDD"/>
</dbReference>
<dbReference type="Proteomes" id="UP001419268">
    <property type="component" value="Unassembled WGS sequence"/>
</dbReference>
<dbReference type="InterPro" id="IPR031140">
    <property type="entry name" value="IDD1-16"/>
</dbReference>
<dbReference type="Pfam" id="PF00096">
    <property type="entry name" value="zf-C2H2"/>
    <property type="match status" value="1"/>
</dbReference>
<keyword evidence="5" id="KW-0805">Transcription regulation</keyword>
<dbReference type="EMBL" id="JBBNAG010000009">
    <property type="protein sequence ID" value="KAK9103996.1"/>
    <property type="molecule type" value="Genomic_DNA"/>
</dbReference>
<evidence type="ECO:0000259" key="9">
    <source>
        <dbReference type="PROSITE" id="PS50157"/>
    </source>
</evidence>
<protein>
    <recommendedName>
        <fullName evidence="9">C2H2-type domain-containing protein</fullName>
    </recommendedName>
</protein>
<evidence type="ECO:0000313" key="10">
    <source>
        <dbReference type="EMBL" id="KAK9103996.1"/>
    </source>
</evidence>
<evidence type="ECO:0000256" key="8">
    <source>
        <dbReference type="SAM" id="MobiDB-lite"/>
    </source>
</evidence>
<sequence length="479" mass="52753">MSNFSLEFDGEDGDDDEVEEVHPTSNLSQSLKGSLSSAHGGNDSKMNCVISKKKRNHPGNPDPDAEVVALSPRTLMATNRYICEVCHKGFQRDQNLQLHRRGHNLPWKLKQRSTVEVKKRVYICPEPTCIHHNPNRALGDLTGIKKHFCRKHGEKKWKCDKCSKRYAVQSDWKAHSKICGTREYRCDCGTLFSRKDSFVTHRAFCDALAEENYKVNQNACAMEGIFQNQSTESFSSSMPGSISFSNTNLLSIPNPNADNLLRAPHLFMSSNTSLSFPDNSDANFDPNATRAHPLSGFSALSACRNFSFAIDSPSMSATALLQKAAEMGSKISDNEISPILLRGFTGSSPSAMMCHGSIQEARAPASHQPIPAMTNNVYLGEQNAMGRPWDPINSDRRTASSMFHGALFNSALENGDSNDNSLGMLMKGIERTTVDFLGVEPGGLMRIGEDKSCETHTVGLGYSEGEEQSLQPGWLSHHS</sequence>
<comment type="caution">
    <text evidence="10">The sequence shown here is derived from an EMBL/GenBank/DDBJ whole genome shotgun (WGS) entry which is preliminary data.</text>
</comment>
<keyword evidence="4" id="KW-0862">Zinc</keyword>
<evidence type="ECO:0000313" key="11">
    <source>
        <dbReference type="Proteomes" id="UP001419268"/>
    </source>
</evidence>
<dbReference type="SMART" id="SM00355">
    <property type="entry name" value="ZnF_C2H2"/>
    <property type="match status" value="3"/>
</dbReference>
<dbReference type="Gene3D" id="3.30.160.60">
    <property type="entry name" value="Classic Zinc Finger"/>
    <property type="match status" value="2"/>
</dbReference>
<dbReference type="FunFam" id="3.30.160.60:FF:000131">
    <property type="entry name" value="protein indeterminate-domain 5, chloroplastic-like"/>
    <property type="match status" value="1"/>
</dbReference>
<organism evidence="10 11">
    <name type="scientific">Stephania cephalantha</name>
    <dbReference type="NCBI Taxonomy" id="152367"/>
    <lineage>
        <taxon>Eukaryota</taxon>
        <taxon>Viridiplantae</taxon>
        <taxon>Streptophyta</taxon>
        <taxon>Embryophyta</taxon>
        <taxon>Tracheophyta</taxon>
        <taxon>Spermatophyta</taxon>
        <taxon>Magnoliopsida</taxon>
        <taxon>Ranunculales</taxon>
        <taxon>Menispermaceae</taxon>
        <taxon>Menispermoideae</taxon>
        <taxon>Cissampelideae</taxon>
        <taxon>Stephania</taxon>
    </lineage>
</organism>
<proteinExistence type="predicted"/>
<dbReference type="PANTHER" id="PTHR10593:SF122">
    <property type="entry name" value="OS02G0518500 PROTEIN"/>
    <property type="match status" value="1"/>
</dbReference>
<evidence type="ECO:0000256" key="4">
    <source>
        <dbReference type="ARBA" id="ARBA00022833"/>
    </source>
</evidence>
<evidence type="ECO:0000256" key="2">
    <source>
        <dbReference type="ARBA" id="ARBA00022737"/>
    </source>
</evidence>
<feature type="compositionally biased region" description="Acidic residues" evidence="8">
    <location>
        <begin position="8"/>
        <end position="19"/>
    </location>
</feature>
<dbReference type="GO" id="GO:0005634">
    <property type="term" value="C:nucleus"/>
    <property type="evidence" value="ECO:0007669"/>
    <property type="project" value="TreeGrafter"/>
</dbReference>
<keyword evidence="1" id="KW-0479">Metal-binding</keyword>
<evidence type="ECO:0000256" key="6">
    <source>
        <dbReference type="ARBA" id="ARBA00023163"/>
    </source>
</evidence>
<gene>
    <name evidence="10" type="ORF">Scep_020840</name>
</gene>
<evidence type="ECO:0000256" key="1">
    <source>
        <dbReference type="ARBA" id="ARBA00022723"/>
    </source>
</evidence>
<name>A0AAP0I0Y2_9MAGN</name>
<keyword evidence="2" id="KW-0677">Repeat</keyword>
<feature type="compositionally biased region" description="Polar residues" evidence="8">
    <location>
        <begin position="23"/>
        <end position="39"/>
    </location>
</feature>
<feature type="domain" description="C2H2-type" evidence="9">
    <location>
        <begin position="81"/>
        <end position="103"/>
    </location>
</feature>
<dbReference type="PROSITE" id="PS00028">
    <property type="entry name" value="ZINC_FINGER_C2H2_1"/>
    <property type="match status" value="1"/>
</dbReference>
<dbReference type="GO" id="GO:0003700">
    <property type="term" value="F:DNA-binding transcription factor activity"/>
    <property type="evidence" value="ECO:0007669"/>
    <property type="project" value="TreeGrafter"/>
</dbReference>
<keyword evidence="6" id="KW-0804">Transcription</keyword>
<evidence type="ECO:0000256" key="7">
    <source>
        <dbReference type="PROSITE-ProRule" id="PRU00042"/>
    </source>
</evidence>
<accession>A0AAP0I0Y2</accession>
<dbReference type="PROSITE" id="PS50157">
    <property type="entry name" value="ZINC_FINGER_C2H2_2"/>
    <property type="match status" value="1"/>
</dbReference>
<dbReference type="Pfam" id="PF22992">
    <property type="entry name" value="C2CH-4th_BIRD-IDD"/>
    <property type="match status" value="1"/>
</dbReference>
<keyword evidence="11" id="KW-1185">Reference proteome</keyword>